<proteinExistence type="predicted"/>
<reference evidence="2" key="2">
    <citation type="journal article" date="2021" name="Syst. Appl. Microbiol.">
        <title>Roseomonas hellenica sp. nov., isolated from roots of wild-growing Alkanna tinctoria.</title>
        <authorList>
            <person name="Rat A."/>
            <person name="Naranjo H.D."/>
            <person name="Lebbe L."/>
            <person name="Cnockaert M."/>
            <person name="Krigas N."/>
            <person name="Grigoriadou K."/>
            <person name="Maloupa E."/>
            <person name="Willems A."/>
        </authorList>
    </citation>
    <scope>NUCLEOTIDE SEQUENCE</scope>
    <source>
        <strain evidence="2">LMG 31231</strain>
    </source>
</reference>
<feature type="transmembrane region" description="Helical" evidence="1">
    <location>
        <begin position="134"/>
        <end position="158"/>
    </location>
</feature>
<evidence type="ECO:0000313" key="2">
    <source>
        <dbReference type="EMBL" id="MBR0672615.1"/>
    </source>
</evidence>
<dbReference type="Proteomes" id="UP001138751">
    <property type="component" value="Unassembled WGS sequence"/>
</dbReference>
<reference evidence="2" key="1">
    <citation type="submission" date="2020-01" db="EMBL/GenBank/DDBJ databases">
        <authorList>
            <person name="Rat A."/>
        </authorList>
    </citation>
    <scope>NUCLEOTIDE SEQUENCE</scope>
    <source>
        <strain evidence="2">LMG 31231</strain>
    </source>
</reference>
<feature type="transmembrane region" description="Helical" evidence="1">
    <location>
        <begin position="41"/>
        <end position="66"/>
    </location>
</feature>
<feature type="transmembrane region" description="Helical" evidence="1">
    <location>
        <begin position="103"/>
        <end position="122"/>
    </location>
</feature>
<comment type="caution">
    <text evidence="2">The sequence shown here is derived from an EMBL/GenBank/DDBJ whole genome shotgun (WGS) entry which is preliminary data.</text>
</comment>
<accession>A0A9X9WZN6</accession>
<evidence type="ECO:0000256" key="1">
    <source>
        <dbReference type="SAM" id="Phobius"/>
    </source>
</evidence>
<gene>
    <name evidence="2" type="ORF">GXW76_15655</name>
</gene>
<feature type="transmembrane region" description="Helical" evidence="1">
    <location>
        <begin position="7"/>
        <end position="29"/>
    </location>
</feature>
<dbReference type="RefSeq" id="WP_211863032.1">
    <property type="nucleotide sequence ID" value="NZ_JAAEDM010000045.1"/>
</dbReference>
<keyword evidence="1" id="KW-1133">Transmembrane helix</keyword>
<dbReference type="AlphaFoldDB" id="A0A9X9WZN6"/>
<protein>
    <submittedName>
        <fullName evidence="2">Uncharacterized protein</fullName>
    </submittedName>
</protein>
<feature type="transmembrane region" description="Helical" evidence="1">
    <location>
        <begin position="78"/>
        <end position="97"/>
    </location>
</feature>
<organism evidence="2 3">
    <name type="scientific">Neoroseomonas soli</name>
    <dbReference type="NCBI Taxonomy" id="1081025"/>
    <lineage>
        <taxon>Bacteria</taxon>
        <taxon>Pseudomonadati</taxon>
        <taxon>Pseudomonadota</taxon>
        <taxon>Alphaproteobacteria</taxon>
        <taxon>Acetobacterales</taxon>
        <taxon>Acetobacteraceae</taxon>
        <taxon>Neoroseomonas</taxon>
    </lineage>
</organism>
<feature type="transmembrane region" description="Helical" evidence="1">
    <location>
        <begin position="208"/>
        <end position="228"/>
    </location>
</feature>
<name>A0A9X9WZN6_9PROT</name>
<keyword evidence="3" id="KW-1185">Reference proteome</keyword>
<keyword evidence="1" id="KW-0812">Transmembrane</keyword>
<sequence length="233" mass="24486">MLNILAQWWYFSGLAISTALMWAAALAWFGLGASQGLPRDAFGMVAWVMGWFCFAPLPYVFTWFLLSSLDARRAALSVILIGTLSGLVTVAIVVALFAAGPSIGLFFGLGCAAGYGVVMAALQDNVPKGQEKSWRVAHGCGGGLAMSIYGIALVGAYATFDPSVRTEGILGRLALPLGILAAGFGIHAAWCWRLMASSVRADVLRSRSLSAMAGSALVALTVLVLRSWPSDPP</sequence>
<evidence type="ECO:0000313" key="3">
    <source>
        <dbReference type="Proteomes" id="UP001138751"/>
    </source>
</evidence>
<dbReference type="EMBL" id="JAAEDM010000045">
    <property type="protein sequence ID" value="MBR0672615.1"/>
    <property type="molecule type" value="Genomic_DNA"/>
</dbReference>
<feature type="transmembrane region" description="Helical" evidence="1">
    <location>
        <begin position="173"/>
        <end position="196"/>
    </location>
</feature>
<keyword evidence="1" id="KW-0472">Membrane</keyword>